<keyword evidence="4" id="KW-1185">Reference proteome</keyword>
<evidence type="ECO:0000256" key="1">
    <source>
        <dbReference type="SAM" id="MobiDB-lite"/>
    </source>
</evidence>
<organism evidence="3 4">
    <name type="scientific">Laetiporus sulphureus 93-53</name>
    <dbReference type="NCBI Taxonomy" id="1314785"/>
    <lineage>
        <taxon>Eukaryota</taxon>
        <taxon>Fungi</taxon>
        <taxon>Dikarya</taxon>
        <taxon>Basidiomycota</taxon>
        <taxon>Agaricomycotina</taxon>
        <taxon>Agaricomycetes</taxon>
        <taxon>Polyporales</taxon>
        <taxon>Laetiporus</taxon>
    </lineage>
</organism>
<sequence length="138" mass="15578">MSSTWLLMMSLTSSTAGLAPSRRSVIRHFASSSATTTETRKCPGGSGPLLEDLSAPPVTPHDRMRRAHLDGRRRHCRTCDAFKDAWTMEVNPGRRQAEGRDQVRIVRSSTLYPQALFRHPFAVRQRVKRHILKPSTLN</sequence>
<reference evidence="3 4" key="1">
    <citation type="journal article" date="2016" name="Mol. Biol. Evol.">
        <title>Comparative Genomics of Early-Diverging Mushroom-Forming Fungi Provides Insights into the Origins of Lignocellulose Decay Capabilities.</title>
        <authorList>
            <person name="Nagy L.G."/>
            <person name="Riley R."/>
            <person name="Tritt A."/>
            <person name="Adam C."/>
            <person name="Daum C."/>
            <person name="Floudas D."/>
            <person name="Sun H."/>
            <person name="Yadav J.S."/>
            <person name="Pangilinan J."/>
            <person name="Larsson K.H."/>
            <person name="Matsuura K."/>
            <person name="Barry K."/>
            <person name="Labutti K."/>
            <person name="Kuo R."/>
            <person name="Ohm R.A."/>
            <person name="Bhattacharya S.S."/>
            <person name="Shirouzu T."/>
            <person name="Yoshinaga Y."/>
            <person name="Martin F.M."/>
            <person name="Grigoriev I.V."/>
            <person name="Hibbett D.S."/>
        </authorList>
    </citation>
    <scope>NUCLEOTIDE SEQUENCE [LARGE SCALE GENOMIC DNA]</scope>
    <source>
        <strain evidence="3 4">93-53</strain>
    </source>
</reference>
<name>A0A165EPG2_9APHY</name>
<evidence type="ECO:0000256" key="2">
    <source>
        <dbReference type="SAM" id="SignalP"/>
    </source>
</evidence>
<proteinExistence type="predicted"/>
<feature type="signal peptide" evidence="2">
    <location>
        <begin position="1"/>
        <end position="17"/>
    </location>
</feature>
<keyword evidence="2" id="KW-0732">Signal</keyword>
<gene>
    <name evidence="3" type="ORF">LAESUDRAFT_112488</name>
</gene>
<evidence type="ECO:0000313" key="4">
    <source>
        <dbReference type="Proteomes" id="UP000076871"/>
    </source>
</evidence>
<feature type="region of interest" description="Disordered" evidence="1">
    <location>
        <begin position="31"/>
        <end position="63"/>
    </location>
</feature>
<feature type="chain" id="PRO_5007857352" description="Secreted protein" evidence="2">
    <location>
        <begin position="18"/>
        <end position="138"/>
    </location>
</feature>
<dbReference type="InParanoid" id="A0A165EPG2"/>
<dbReference type="Proteomes" id="UP000076871">
    <property type="component" value="Unassembled WGS sequence"/>
</dbReference>
<dbReference type="AlphaFoldDB" id="A0A165EPG2"/>
<protein>
    <recommendedName>
        <fullName evidence="5">Secreted protein</fullName>
    </recommendedName>
</protein>
<dbReference type="RefSeq" id="XP_040765232.1">
    <property type="nucleotide sequence ID" value="XM_040901211.1"/>
</dbReference>
<evidence type="ECO:0008006" key="5">
    <source>
        <dbReference type="Google" id="ProtNLM"/>
    </source>
</evidence>
<accession>A0A165EPG2</accession>
<dbReference type="EMBL" id="KV427619">
    <property type="protein sequence ID" value="KZT07492.1"/>
    <property type="molecule type" value="Genomic_DNA"/>
</dbReference>
<dbReference type="GeneID" id="63818243"/>
<evidence type="ECO:0000313" key="3">
    <source>
        <dbReference type="EMBL" id="KZT07492.1"/>
    </source>
</evidence>